<dbReference type="PANTHER" id="PTHR24248:SF72">
    <property type="entry name" value="G-PROTEIN COUPLED RECEPTORS FAMILY 1 PROFILE DOMAIN-CONTAINING PROTEIN"/>
    <property type="match status" value="1"/>
</dbReference>
<dbReference type="GO" id="GO:0005886">
    <property type="term" value="C:plasma membrane"/>
    <property type="evidence" value="ECO:0007669"/>
    <property type="project" value="UniProtKB-SubCell"/>
</dbReference>
<dbReference type="Pfam" id="PF00001">
    <property type="entry name" value="7tm_1"/>
    <property type="match status" value="1"/>
</dbReference>
<name>A0A6J1NP97_BICAN</name>
<evidence type="ECO:0000256" key="5">
    <source>
        <dbReference type="ARBA" id="ARBA00022989"/>
    </source>
</evidence>
<feature type="transmembrane region" description="Helical" evidence="12">
    <location>
        <begin position="127"/>
        <end position="146"/>
    </location>
</feature>
<evidence type="ECO:0000256" key="12">
    <source>
        <dbReference type="SAM" id="Phobius"/>
    </source>
</evidence>
<keyword evidence="14" id="KW-1185">Reference proteome</keyword>
<proteinExistence type="inferred from homology"/>
<organism evidence="14 15">
    <name type="scientific">Bicyclus anynana</name>
    <name type="common">Squinting bush brown butterfly</name>
    <dbReference type="NCBI Taxonomy" id="110368"/>
    <lineage>
        <taxon>Eukaryota</taxon>
        <taxon>Metazoa</taxon>
        <taxon>Ecdysozoa</taxon>
        <taxon>Arthropoda</taxon>
        <taxon>Hexapoda</taxon>
        <taxon>Insecta</taxon>
        <taxon>Pterygota</taxon>
        <taxon>Neoptera</taxon>
        <taxon>Endopterygota</taxon>
        <taxon>Lepidoptera</taxon>
        <taxon>Glossata</taxon>
        <taxon>Ditrysia</taxon>
        <taxon>Papilionoidea</taxon>
        <taxon>Nymphalidae</taxon>
        <taxon>Satyrinae</taxon>
        <taxon>Satyrini</taxon>
        <taxon>Mycalesina</taxon>
        <taxon>Bicyclus</taxon>
    </lineage>
</organism>
<dbReference type="GO" id="GO:0007267">
    <property type="term" value="P:cell-cell signaling"/>
    <property type="evidence" value="ECO:0007669"/>
    <property type="project" value="TreeGrafter"/>
</dbReference>
<dbReference type="PROSITE" id="PS00237">
    <property type="entry name" value="G_PROTEIN_RECEP_F1_1"/>
    <property type="match status" value="1"/>
</dbReference>
<dbReference type="GO" id="GO:0071880">
    <property type="term" value="P:adenylate cyclase-activating adrenergic receptor signaling pathway"/>
    <property type="evidence" value="ECO:0007669"/>
    <property type="project" value="TreeGrafter"/>
</dbReference>
<evidence type="ECO:0000256" key="7">
    <source>
        <dbReference type="ARBA" id="ARBA00023136"/>
    </source>
</evidence>
<feature type="transmembrane region" description="Helical" evidence="12">
    <location>
        <begin position="166"/>
        <end position="186"/>
    </location>
</feature>
<feature type="domain" description="G-protein coupled receptors family 1 profile" evidence="13">
    <location>
        <begin position="24"/>
        <end position="339"/>
    </location>
</feature>
<dbReference type="Gene3D" id="1.20.1070.10">
    <property type="entry name" value="Rhodopsin 7-helix transmembrane proteins"/>
    <property type="match status" value="1"/>
</dbReference>
<evidence type="ECO:0000313" key="14">
    <source>
        <dbReference type="Proteomes" id="UP001652582"/>
    </source>
</evidence>
<evidence type="ECO:0000256" key="3">
    <source>
        <dbReference type="ARBA" id="ARBA00022475"/>
    </source>
</evidence>
<dbReference type="InterPro" id="IPR017452">
    <property type="entry name" value="GPCR_Rhodpsn_7TM"/>
</dbReference>
<dbReference type="SUPFAM" id="SSF81321">
    <property type="entry name" value="Family A G protein-coupled receptor-like"/>
    <property type="match status" value="1"/>
</dbReference>
<evidence type="ECO:0000256" key="4">
    <source>
        <dbReference type="ARBA" id="ARBA00022692"/>
    </source>
</evidence>
<keyword evidence="3" id="KW-1003">Cell membrane</keyword>
<sequence>MWLQPRGETSTGWWTAGTALLAITSATVFANLAVMVALWRVRRAPSHYPLMSLVMADFLVGVAVLPVAAMRELFVFNLNRIICALWSTLDVLCCTASILSLSVLGWERYSGITAPLARARRAKTARTLSVLVWPVSILVALPDAFIPSPKALNPGELEKACDVNTNIWYVFFSITLSFYVPATMILTQYGFILRALASPPHIRAHRGRTVSPHCQKLKSQQTQHKSSPKLASPSASVKTDTNQNLAVDATPKAPNNSAARIMACTEPTTGKCSYKSNFIERQRRATRMIVMLMALFFVCWTPYFVILPLDALYDIVSDSSWAWCSWLGYVNSALNPFVYAAASPSVRRVLQHSHTSSGQDIPLAQRSHRP</sequence>
<comment type="subcellular location">
    <subcellularLocation>
        <location evidence="1">Cell membrane</location>
        <topology evidence="1">Multi-pass membrane protein</topology>
    </subcellularLocation>
</comment>
<dbReference type="InterPro" id="IPR000276">
    <property type="entry name" value="GPCR_Rhodpsn"/>
</dbReference>
<protein>
    <submittedName>
        <fullName evidence="15">Octopamine receptor 1-like</fullName>
    </submittedName>
</protein>
<dbReference type="GO" id="GO:0004937">
    <property type="term" value="F:alpha1-adrenergic receptor activity"/>
    <property type="evidence" value="ECO:0007669"/>
    <property type="project" value="TreeGrafter"/>
</dbReference>
<keyword evidence="4 10" id="KW-0812">Transmembrane</keyword>
<evidence type="ECO:0000256" key="11">
    <source>
        <dbReference type="SAM" id="MobiDB-lite"/>
    </source>
</evidence>
<dbReference type="GO" id="GO:0043410">
    <property type="term" value="P:positive regulation of MAPK cascade"/>
    <property type="evidence" value="ECO:0007669"/>
    <property type="project" value="TreeGrafter"/>
</dbReference>
<keyword evidence="7 12" id="KW-0472">Membrane</keyword>
<dbReference type="RefSeq" id="XP_023946713.2">
    <property type="nucleotide sequence ID" value="XM_024090945.2"/>
</dbReference>
<comment type="similarity">
    <text evidence="2 10">Belongs to the G-protein coupled receptor 1 family.</text>
</comment>
<dbReference type="GO" id="GO:0007204">
    <property type="term" value="P:positive regulation of cytosolic calcium ion concentration"/>
    <property type="evidence" value="ECO:0007669"/>
    <property type="project" value="TreeGrafter"/>
</dbReference>
<dbReference type="PANTHER" id="PTHR24248">
    <property type="entry name" value="ADRENERGIC RECEPTOR-RELATED G-PROTEIN COUPLED RECEPTOR"/>
    <property type="match status" value="1"/>
</dbReference>
<accession>A0A6J1NP97</accession>
<feature type="transmembrane region" description="Helical" evidence="12">
    <location>
        <begin position="81"/>
        <end position="106"/>
    </location>
</feature>
<evidence type="ECO:0000256" key="9">
    <source>
        <dbReference type="ARBA" id="ARBA00023224"/>
    </source>
</evidence>
<feature type="transmembrane region" description="Helical" evidence="12">
    <location>
        <begin position="288"/>
        <end position="308"/>
    </location>
</feature>
<evidence type="ECO:0000256" key="8">
    <source>
        <dbReference type="ARBA" id="ARBA00023170"/>
    </source>
</evidence>
<reference evidence="15" key="1">
    <citation type="submission" date="2025-08" db="UniProtKB">
        <authorList>
            <consortium name="RefSeq"/>
        </authorList>
    </citation>
    <scope>IDENTIFICATION</scope>
</reference>
<feature type="transmembrane region" description="Helical" evidence="12">
    <location>
        <begin position="320"/>
        <end position="342"/>
    </location>
</feature>
<dbReference type="PROSITE" id="PS50262">
    <property type="entry name" value="G_PROTEIN_RECEP_F1_2"/>
    <property type="match status" value="1"/>
</dbReference>
<gene>
    <name evidence="15" type="primary">LOC112052045</name>
</gene>
<feature type="region of interest" description="Disordered" evidence="11">
    <location>
        <begin position="205"/>
        <end position="252"/>
    </location>
</feature>
<dbReference type="Proteomes" id="UP001652582">
    <property type="component" value="Chromosome 4"/>
</dbReference>
<feature type="transmembrane region" description="Helical" evidence="12">
    <location>
        <begin position="12"/>
        <end position="38"/>
    </location>
</feature>
<dbReference type="OrthoDB" id="5957871at2759"/>
<evidence type="ECO:0000313" key="15">
    <source>
        <dbReference type="RefSeq" id="XP_023946713.2"/>
    </source>
</evidence>
<evidence type="ECO:0000256" key="2">
    <source>
        <dbReference type="ARBA" id="ARBA00010663"/>
    </source>
</evidence>
<dbReference type="AlphaFoldDB" id="A0A6J1NP97"/>
<keyword evidence="6 10" id="KW-0297">G-protein coupled receptor</keyword>
<dbReference type="KEGG" id="bany:112052045"/>
<dbReference type="GeneID" id="112052045"/>
<evidence type="ECO:0000256" key="1">
    <source>
        <dbReference type="ARBA" id="ARBA00004651"/>
    </source>
</evidence>
<evidence type="ECO:0000256" key="10">
    <source>
        <dbReference type="RuleBase" id="RU000688"/>
    </source>
</evidence>
<feature type="transmembrane region" description="Helical" evidence="12">
    <location>
        <begin position="50"/>
        <end position="69"/>
    </location>
</feature>
<keyword evidence="9 10" id="KW-0807">Transducer</keyword>
<dbReference type="GO" id="GO:0007200">
    <property type="term" value="P:phospholipase C-activating G protein-coupled receptor signaling pathway"/>
    <property type="evidence" value="ECO:0007669"/>
    <property type="project" value="TreeGrafter"/>
</dbReference>
<dbReference type="PRINTS" id="PR00237">
    <property type="entry name" value="GPCRRHODOPSN"/>
</dbReference>
<evidence type="ECO:0000256" key="6">
    <source>
        <dbReference type="ARBA" id="ARBA00023040"/>
    </source>
</evidence>
<evidence type="ECO:0000259" key="13">
    <source>
        <dbReference type="PROSITE" id="PS50262"/>
    </source>
</evidence>
<keyword evidence="8 10" id="KW-0675">Receptor</keyword>
<keyword evidence="5 12" id="KW-1133">Transmembrane helix</keyword>